<dbReference type="Pfam" id="PF00031">
    <property type="entry name" value="Cystatin"/>
    <property type="match status" value="1"/>
</dbReference>
<organism evidence="6 7">
    <name type="scientific">Tetranychus urticae</name>
    <name type="common">Two-spotted spider mite</name>
    <dbReference type="NCBI Taxonomy" id="32264"/>
    <lineage>
        <taxon>Eukaryota</taxon>
        <taxon>Metazoa</taxon>
        <taxon>Ecdysozoa</taxon>
        <taxon>Arthropoda</taxon>
        <taxon>Chelicerata</taxon>
        <taxon>Arachnida</taxon>
        <taxon>Acari</taxon>
        <taxon>Acariformes</taxon>
        <taxon>Trombidiformes</taxon>
        <taxon>Prostigmata</taxon>
        <taxon>Eleutherengona</taxon>
        <taxon>Raphignathae</taxon>
        <taxon>Tetranychoidea</taxon>
        <taxon>Tetranychidae</taxon>
        <taxon>Tetranychus</taxon>
    </lineage>
</organism>
<evidence type="ECO:0000256" key="4">
    <source>
        <dbReference type="SAM" id="SignalP"/>
    </source>
</evidence>
<dbReference type="Gene3D" id="3.10.450.10">
    <property type="match status" value="1"/>
</dbReference>
<feature type="domain" description="Cystatin" evidence="5">
    <location>
        <begin position="24"/>
        <end position="131"/>
    </location>
</feature>
<evidence type="ECO:0000256" key="2">
    <source>
        <dbReference type="ARBA" id="ARBA00022690"/>
    </source>
</evidence>
<dbReference type="GO" id="GO:0005737">
    <property type="term" value="C:cytoplasm"/>
    <property type="evidence" value="ECO:0007669"/>
    <property type="project" value="TreeGrafter"/>
</dbReference>
<reference evidence="7" key="1">
    <citation type="submission" date="2011-08" db="EMBL/GenBank/DDBJ databases">
        <authorList>
            <person name="Rombauts S."/>
        </authorList>
    </citation>
    <scope>NUCLEOTIDE SEQUENCE</scope>
    <source>
        <strain evidence="7">London</strain>
    </source>
</reference>
<protein>
    <recommendedName>
        <fullName evidence="5">Cystatin domain-containing protein</fullName>
    </recommendedName>
</protein>
<dbReference type="InterPro" id="IPR046350">
    <property type="entry name" value="Cystatin_sf"/>
</dbReference>
<dbReference type="OrthoDB" id="387093at2759"/>
<dbReference type="OMA" id="ILVVPWQ"/>
<keyword evidence="7" id="KW-1185">Reference proteome</keyword>
<feature type="chain" id="PRO_5018556372" description="Cystatin domain-containing protein" evidence="4">
    <location>
        <begin position="17"/>
        <end position="133"/>
    </location>
</feature>
<keyword evidence="4" id="KW-0732">Signal</keyword>
<name>T1K833_TETUR</name>
<dbReference type="EnsemblMetazoa" id="tetur06g06640.1">
    <property type="protein sequence ID" value="tetur06g06640.1"/>
    <property type="gene ID" value="tetur06g06640"/>
</dbReference>
<accession>T1K833</accession>
<dbReference type="AlphaFoldDB" id="T1K833"/>
<dbReference type="InterPro" id="IPR000010">
    <property type="entry name" value="Cystatin_dom"/>
</dbReference>
<evidence type="ECO:0000256" key="1">
    <source>
        <dbReference type="ARBA" id="ARBA00009403"/>
    </source>
</evidence>
<dbReference type="EMBL" id="CAEY01001799">
    <property type="status" value="NOT_ANNOTATED_CDS"/>
    <property type="molecule type" value="Genomic_DNA"/>
</dbReference>
<evidence type="ECO:0000313" key="7">
    <source>
        <dbReference type="Proteomes" id="UP000015104"/>
    </source>
</evidence>
<dbReference type="CDD" id="cd00042">
    <property type="entry name" value="CY"/>
    <property type="match status" value="1"/>
</dbReference>
<proteinExistence type="inferred from homology"/>
<feature type="signal peptide" evidence="4">
    <location>
        <begin position="1"/>
        <end position="16"/>
    </location>
</feature>
<sequence length="133" mass="14666">MKFIIIAVCLFGAAFATSIEPTKHFLGGWKILPVDDPTVVQLAAKGVECYNKNSNNIYYNKLIKIKKAASEIVAGMLYEIKFLIGATDCVKSEPDASSCKVSPNAIPKLCTYHFWIKSWSGFEQITQVSCVPV</sequence>
<dbReference type="PANTHER" id="PTHR46186">
    <property type="entry name" value="CYSTATIN"/>
    <property type="match status" value="1"/>
</dbReference>
<keyword evidence="3" id="KW-0789">Thiol protease inhibitor</keyword>
<dbReference type="GO" id="GO:0004869">
    <property type="term" value="F:cysteine-type endopeptidase inhibitor activity"/>
    <property type="evidence" value="ECO:0007669"/>
    <property type="project" value="UniProtKB-KW"/>
</dbReference>
<gene>
    <name evidence="6" type="primary">107361029</name>
</gene>
<reference evidence="6" key="2">
    <citation type="submission" date="2015-06" db="UniProtKB">
        <authorList>
            <consortium name="EnsemblMetazoa"/>
        </authorList>
    </citation>
    <scope>IDENTIFICATION</scope>
</reference>
<evidence type="ECO:0000259" key="5">
    <source>
        <dbReference type="SMART" id="SM00043"/>
    </source>
</evidence>
<keyword evidence="2" id="KW-0646">Protease inhibitor</keyword>
<evidence type="ECO:0000256" key="3">
    <source>
        <dbReference type="ARBA" id="ARBA00022704"/>
    </source>
</evidence>
<dbReference type="GO" id="GO:0031982">
    <property type="term" value="C:vesicle"/>
    <property type="evidence" value="ECO:0007669"/>
    <property type="project" value="TreeGrafter"/>
</dbReference>
<comment type="similarity">
    <text evidence="1">Belongs to the cystatin family.</text>
</comment>
<dbReference type="KEGG" id="tut:107361029"/>
<dbReference type="eggNOG" id="ENOG502SC50">
    <property type="taxonomic scope" value="Eukaryota"/>
</dbReference>
<dbReference type="Proteomes" id="UP000015104">
    <property type="component" value="Unassembled WGS sequence"/>
</dbReference>
<dbReference type="GO" id="GO:0005615">
    <property type="term" value="C:extracellular space"/>
    <property type="evidence" value="ECO:0007669"/>
    <property type="project" value="TreeGrafter"/>
</dbReference>
<dbReference type="PANTHER" id="PTHR46186:SF2">
    <property type="entry name" value="CYSTATIN"/>
    <property type="match status" value="1"/>
</dbReference>
<evidence type="ECO:0000313" key="6">
    <source>
        <dbReference type="EnsemblMetazoa" id="tetur06g06640.1"/>
    </source>
</evidence>
<dbReference type="SMART" id="SM00043">
    <property type="entry name" value="CY"/>
    <property type="match status" value="1"/>
</dbReference>
<dbReference type="HOGENOM" id="CLU_118168_4_0_1"/>
<dbReference type="SUPFAM" id="SSF54403">
    <property type="entry name" value="Cystatin/monellin"/>
    <property type="match status" value="1"/>
</dbReference>